<protein>
    <submittedName>
        <fullName evidence="1">Uncharacterized protein</fullName>
    </submittedName>
</protein>
<dbReference type="RefSeq" id="WP_187465336.1">
    <property type="nucleotide sequence ID" value="NZ_JACSIT010000061.1"/>
</dbReference>
<evidence type="ECO:0000313" key="2">
    <source>
        <dbReference type="Proteomes" id="UP000650081"/>
    </source>
</evidence>
<comment type="caution">
    <text evidence="1">The sequence shown here is derived from an EMBL/GenBank/DDBJ whole genome shotgun (WGS) entry which is preliminary data.</text>
</comment>
<dbReference type="AlphaFoldDB" id="A0A923T756"/>
<reference evidence="1" key="1">
    <citation type="submission" date="2020-08" db="EMBL/GenBank/DDBJ databases">
        <title>Lewinella bacteria from marine environments.</title>
        <authorList>
            <person name="Zhong Y."/>
        </authorList>
    </citation>
    <scope>NUCLEOTIDE SEQUENCE</scope>
    <source>
        <strain evidence="1">KCTC 42187</strain>
    </source>
</reference>
<dbReference type="EMBL" id="JACSIT010000061">
    <property type="protein sequence ID" value="MBC6993219.1"/>
    <property type="molecule type" value="Genomic_DNA"/>
</dbReference>
<gene>
    <name evidence="1" type="ORF">H9S92_03530</name>
</gene>
<organism evidence="1 2">
    <name type="scientific">Neolewinella lacunae</name>
    <dbReference type="NCBI Taxonomy" id="1517758"/>
    <lineage>
        <taxon>Bacteria</taxon>
        <taxon>Pseudomonadati</taxon>
        <taxon>Bacteroidota</taxon>
        <taxon>Saprospiria</taxon>
        <taxon>Saprospirales</taxon>
        <taxon>Lewinellaceae</taxon>
        <taxon>Neolewinella</taxon>
    </lineage>
</organism>
<proteinExistence type="predicted"/>
<keyword evidence="2" id="KW-1185">Reference proteome</keyword>
<dbReference type="Proteomes" id="UP000650081">
    <property type="component" value="Unassembled WGS sequence"/>
</dbReference>
<accession>A0A923T756</accession>
<evidence type="ECO:0000313" key="1">
    <source>
        <dbReference type="EMBL" id="MBC6993219.1"/>
    </source>
</evidence>
<name>A0A923T756_9BACT</name>
<sequence length="411" mass="46227">MSRYLPAILFLFLGAPLLSQKTGYIVTNEGDTIRGKITFPSSFSDDELIRFEAMDGDAEEFTPADVAGYHHPKKGTFVSSRTIDLTDKRLLGTPKFLERLATGTASLYKLNYTERIRGTNDLLLETPARKYYYLLPGAYLAVGNQLKLDELLEVENACSFQRKSYLFSDYQVGQFFRELSACKNHDFFWNEKSPKTNNSLAFYGGVGFANSGWSSGTGFFQYIDFNRDKLSFGEAGLMLPVNDGFRIVGSLSYDQYEYTGDLNIVPGVPEWNESQTITGASRIDASYLTFQISGHLALNPKAQKLRTYLIGGTFYGVLQQSDYLIESCYTELAGTSFRFFVCQDVIPGDDRTDGRSQPENLLGFNLGFWVDFLPNQRLSPFLKLTGGYSVSAPSSIYRYNEVRGMVGVRFR</sequence>